<evidence type="ECO:0000313" key="3">
    <source>
        <dbReference type="Proteomes" id="UP000186922"/>
    </source>
</evidence>
<dbReference type="GO" id="GO:0005525">
    <property type="term" value="F:GTP binding"/>
    <property type="evidence" value="ECO:0007669"/>
    <property type="project" value="TreeGrafter"/>
</dbReference>
<dbReference type="EMBL" id="BDGG01000012">
    <property type="protein sequence ID" value="GAV05569.1"/>
    <property type="molecule type" value="Genomic_DNA"/>
</dbReference>
<comment type="caution">
    <text evidence="2">The sequence shown here is derived from an EMBL/GenBank/DDBJ whole genome shotgun (WGS) entry which is preliminary data.</text>
</comment>
<proteinExistence type="predicted"/>
<dbReference type="PANTHER" id="PTHR34932:SF1">
    <property type="entry name" value="TRPL TRANSLOCATION DEFECT PROTEIN 14"/>
    <property type="match status" value="1"/>
</dbReference>
<organism evidence="2 3">
    <name type="scientific">Ramazzottius varieornatus</name>
    <name type="common">Water bear</name>
    <name type="synonym">Tardigrade</name>
    <dbReference type="NCBI Taxonomy" id="947166"/>
    <lineage>
        <taxon>Eukaryota</taxon>
        <taxon>Metazoa</taxon>
        <taxon>Ecdysozoa</taxon>
        <taxon>Tardigrada</taxon>
        <taxon>Eutardigrada</taxon>
        <taxon>Parachela</taxon>
        <taxon>Hypsibioidea</taxon>
        <taxon>Ramazzottiidae</taxon>
        <taxon>Ramazzottius</taxon>
    </lineage>
</organism>
<evidence type="ECO:0000313" key="2">
    <source>
        <dbReference type="EMBL" id="GAV05569.1"/>
    </source>
</evidence>
<dbReference type="PANTHER" id="PTHR34932">
    <property type="entry name" value="TRPL TRANSLOCATION DEFECT PROTEIN 14"/>
    <property type="match status" value="1"/>
</dbReference>
<dbReference type="InterPro" id="IPR033469">
    <property type="entry name" value="CYTH-like_dom_sf"/>
</dbReference>
<dbReference type="InterPro" id="IPR053227">
    <property type="entry name" value="TRPL-trafficking_regulator"/>
</dbReference>
<gene>
    <name evidence="2" type="primary">RvY_15675-1</name>
    <name evidence="2" type="synonym">RvY_15675.1</name>
    <name evidence="2" type="ORF">RvY_15675</name>
</gene>
<dbReference type="AlphaFoldDB" id="A0A1D1W3M7"/>
<dbReference type="OrthoDB" id="6375174at2759"/>
<dbReference type="SUPFAM" id="SSF55154">
    <property type="entry name" value="CYTH-like phosphatases"/>
    <property type="match status" value="1"/>
</dbReference>
<dbReference type="GO" id="GO:0070300">
    <property type="term" value="F:phosphatidic acid binding"/>
    <property type="evidence" value="ECO:0007669"/>
    <property type="project" value="TreeGrafter"/>
</dbReference>
<dbReference type="Gene3D" id="3.40.50.300">
    <property type="entry name" value="P-loop containing nucleotide triphosphate hydrolases"/>
    <property type="match status" value="1"/>
</dbReference>
<keyword evidence="3" id="KW-1185">Reference proteome</keyword>
<dbReference type="STRING" id="947166.A0A1D1W3M7"/>
<name>A0A1D1W3M7_RAMVA</name>
<sequence>MGESNESQATPRDFSNGHRIHRVVLTGGPCAGKTTAQANLSSFFENLGWKVYRVPEAANLLLSGGVRFPELSEDDCFNFQQNLLKTMMQIEQTFMDLAETAKRNVLIVCDRGTMDASAYLPPEGWEKILRNCGLNAIDIRDNRYNQIIHLVTAAKGAETFYTLANSTSRSEGIDLARDLDDKVMRAWIGHPYLEVIDNSTNFDMKMRRLVAAVCDRLGLDTGDRLAPNSKKRKFLIKSLPVFPEAIKFEDFNVEHDYLSTVGDEIQVRLRKRGWNKHWGYTHTVRRQVVIDGKAEKIENRTQITERDYFMLLAQRDPSHYRVYKKRRCFLWNNQYFQLDIYTEKNPSKYRGLLILETFTTKSDRLQLPDFLDVEKEITSNSEYSMFNLSRKLDAPPHKPQEKSKSPIQFEKIDVGSGAKLINIGTPITNGVAGLQSDLTRAVSVVENGNGHHSKDAAKVRSLSEVVGPDDIRR</sequence>
<dbReference type="InterPro" id="IPR038727">
    <property type="entry name" value="NadR/Ttd14_AAA_dom"/>
</dbReference>
<dbReference type="SUPFAM" id="SSF52540">
    <property type="entry name" value="P-loop containing nucleoside triphosphate hydrolases"/>
    <property type="match status" value="1"/>
</dbReference>
<protein>
    <recommendedName>
        <fullName evidence="1">NadR/Ttd14 AAA domain-containing protein</fullName>
    </recommendedName>
</protein>
<accession>A0A1D1W3M7</accession>
<dbReference type="GO" id="GO:0035091">
    <property type="term" value="F:phosphatidylinositol binding"/>
    <property type="evidence" value="ECO:0007669"/>
    <property type="project" value="TreeGrafter"/>
</dbReference>
<reference evidence="2 3" key="1">
    <citation type="journal article" date="2016" name="Nat. Commun.">
        <title>Extremotolerant tardigrade genome and improved radiotolerance of human cultured cells by tardigrade-unique protein.</title>
        <authorList>
            <person name="Hashimoto T."/>
            <person name="Horikawa D.D."/>
            <person name="Saito Y."/>
            <person name="Kuwahara H."/>
            <person name="Kozuka-Hata H."/>
            <person name="Shin-I T."/>
            <person name="Minakuchi Y."/>
            <person name="Ohishi K."/>
            <person name="Motoyama A."/>
            <person name="Aizu T."/>
            <person name="Enomoto A."/>
            <person name="Kondo K."/>
            <person name="Tanaka S."/>
            <person name="Hara Y."/>
            <person name="Koshikawa S."/>
            <person name="Sagara H."/>
            <person name="Miura T."/>
            <person name="Yokobori S."/>
            <person name="Miyagawa K."/>
            <person name="Suzuki Y."/>
            <person name="Kubo T."/>
            <person name="Oyama M."/>
            <person name="Kohara Y."/>
            <person name="Fujiyama A."/>
            <person name="Arakawa K."/>
            <person name="Katayama T."/>
            <person name="Toyoda A."/>
            <person name="Kunieda T."/>
        </authorList>
    </citation>
    <scope>NUCLEOTIDE SEQUENCE [LARGE SCALE GENOMIC DNA]</scope>
    <source>
        <strain evidence="2 3">YOKOZUNA-1</strain>
    </source>
</reference>
<evidence type="ECO:0000259" key="1">
    <source>
        <dbReference type="Pfam" id="PF13521"/>
    </source>
</evidence>
<dbReference type="Pfam" id="PF13521">
    <property type="entry name" value="AAA_28"/>
    <property type="match status" value="1"/>
</dbReference>
<feature type="domain" description="NadR/Ttd14 AAA" evidence="1">
    <location>
        <begin position="22"/>
        <end position="202"/>
    </location>
</feature>
<dbReference type="InterPro" id="IPR027417">
    <property type="entry name" value="P-loop_NTPase"/>
</dbReference>
<dbReference type="Proteomes" id="UP000186922">
    <property type="component" value="Unassembled WGS sequence"/>
</dbReference>
<dbReference type="Gene3D" id="2.40.320.10">
    <property type="entry name" value="Hypothetical Protein Pfu-838710-001"/>
    <property type="match status" value="1"/>
</dbReference>